<evidence type="ECO:0000256" key="1">
    <source>
        <dbReference type="ARBA" id="ARBA00002598"/>
    </source>
</evidence>
<keyword evidence="3" id="KW-1003">Cell membrane</keyword>
<evidence type="ECO:0000256" key="10">
    <source>
        <dbReference type="SAM" id="Phobius"/>
    </source>
</evidence>
<comment type="catalytic activity">
    <reaction evidence="8">
        <text>fluoride(in) = fluoride(out)</text>
        <dbReference type="Rhea" id="RHEA:76159"/>
        <dbReference type="ChEBI" id="CHEBI:17051"/>
    </reaction>
    <physiologicalReaction direction="left-to-right" evidence="8">
        <dbReference type="Rhea" id="RHEA:76160"/>
    </physiologicalReaction>
</comment>
<evidence type="ECO:0000256" key="3">
    <source>
        <dbReference type="ARBA" id="ARBA00022475"/>
    </source>
</evidence>
<comment type="subcellular location">
    <subcellularLocation>
        <location evidence="2">Cell membrane</location>
        <topology evidence="2">Multi-pass membrane protein</topology>
    </subcellularLocation>
</comment>
<accession>A0ABP1FUH3</accession>
<feature type="transmembrane region" description="Helical" evidence="10">
    <location>
        <begin position="369"/>
        <end position="393"/>
    </location>
</feature>
<comment type="caution">
    <text evidence="11">The sequence shown here is derived from an EMBL/GenBank/DDBJ whole genome shotgun (WGS) entry which is preliminary data.</text>
</comment>
<dbReference type="EMBL" id="CAXHTA020000005">
    <property type="protein sequence ID" value="CAL5221752.1"/>
    <property type="molecule type" value="Genomic_DNA"/>
</dbReference>
<reference evidence="11 12" key="1">
    <citation type="submission" date="2024-06" db="EMBL/GenBank/DDBJ databases">
        <authorList>
            <person name="Kraege A."/>
            <person name="Thomma B."/>
        </authorList>
    </citation>
    <scope>NUCLEOTIDE SEQUENCE [LARGE SCALE GENOMIC DNA]</scope>
</reference>
<feature type="compositionally biased region" description="Basic and acidic residues" evidence="9">
    <location>
        <begin position="239"/>
        <end position="249"/>
    </location>
</feature>
<comment type="similarity">
    <text evidence="7">Belongs to the fluoride channel Fluc/FEX (TC 1.A.43) family.</text>
</comment>
<feature type="transmembrane region" description="Helical" evidence="10">
    <location>
        <begin position="300"/>
        <end position="319"/>
    </location>
</feature>
<keyword evidence="12" id="KW-1185">Reference proteome</keyword>
<keyword evidence="4 10" id="KW-0812">Transmembrane</keyword>
<dbReference type="PANTHER" id="PTHR28259:SF1">
    <property type="entry name" value="FLUORIDE EXPORT PROTEIN 1-RELATED"/>
    <property type="match status" value="1"/>
</dbReference>
<evidence type="ECO:0000256" key="5">
    <source>
        <dbReference type="ARBA" id="ARBA00022989"/>
    </source>
</evidence>
<organism evidence="11 12">
    <name type="scientific">Coccomyxa viridis</name>
    <dbReference type="NCBI Taxonomy" id="1274662"/>
    <lineage>
        <taxon>Eukaryota</taxon>
        <taxon>Viridiplantae</taxon>
        <taxon>Chlorophyta</taxon>
        <taxon>core chlorophytes</taxon>
        <taxon>Trebouxiophyceae</taxon>
        <taxon>Trebouxiophyceae incertae sedis</taxon>
        <taxon>Coccomyxaceae</taxon>
        <taxon>Coccomyxa</taxon>
    </lineage>
</organism>
<feature type="region of interest" description="Disordered" evidence="9">
    <location>
        <begin position="239"/>
        <end position="267"/>
    </location>
</feature>
<dbReference type="Pfam" id="PF02537">
    <property type="entry name" value="CRCB"/>
    <property type="match status" value="2"/>
</dbReference>
<dbReference type="Proteomes" id="UP001497392">
    <property type="component" value="Unassembled WGS sequence"/>
</dbReference>
<name>A0ABP1FUH3_9CHLO</name>
<evidence type="ECO:0000313" key="11">
    <source>
        <dbReference type="EMBL" id="CAL5221752.1"/>
    </source>
</evidence>
<evidence type="ECO:0000256" key="4">
    <source>
        <dbReference type="ARBA" id="ARBA00022692"/>
    </source>
</evidence>
<protein>
    <submittedName>
        <fullName evidence="11">G4004 protein</fullName>
    </submittedName>
</protein>
<keyword evidence="6 10" id="KW-0472">Membrane</keyword>
<keyword evidence="5 10" id="KW-1133">Transmembrane helix</keyword>
<comment type="function">
    <text evidence="1">Fluoride channel required for the rapid expulsion of cytoplasmic fluoride.</text>
</comment>
<dbReference type="InterPro" id="IPR003691">
    <property type="entry name" value="FluC"/>
</dbReference>
<gene>
    <name evidence="11" type="primary">g4004</name>
    <name evidence="11" type="ORF">VP750_LOCUS3411</name>
</gene>
<proteinExistence type="inferred from homology"/>
<feature type="transmembrane region" description="Helical" evidence="10">
    <location>
        <begin position="331"/>
        <end position="348"/>
    </location>
</feature>
<evidence type="ECO:0000313" key="12">
    <source>
        <dbReference type="Proteomes" id="UP001497392"/>
    </source>
</evidence>
<dbReference type="PANTHER" id="PTHR28259">
    <property type="entry name" value="FLUORIDE EXPORT PROTEIN 1-RELATED"/>
    <property type="match status" value="1"/>
</dbReference>
<evidence type="ECO:0000256" key="9">
    <source>
        <dbReference type="SAM" id="MobiDB-lite"/>
    </source>
</evidence>
<sequence>MKPEKARELVVVLIHLALWSELGVLTRIYLDRFFSGACSGSFGVCLTSDGLRHRSLGAYFPDLPSNMLGSFLMGLFAASGTLGSPNSKELAILPESSNWQAAPELHIGLRTGYCGSLTTFASWEYSLVTGLIGGQGKQGGQWAEFLWGLIIGLQLSLSSYVFGQHCALMIDRYLVPGGRAEADLERELQQRALDIAAVREGGLSEAALALERDQSIDGRVSEDDRLGDDTWQQRHLQPEVDGHSQENGHVHSHSLNVEGRSGTEKRSRLQSVPERLQASWVKAFLCQDSGKFPFHRKTNLAAIALTGLVTALFIVLTIVDTEARHLGRRQQWLAILFGPFGCTLRWVLSKSNYKLPGSWKWLPIGTFAANMLGCTIDYFVGGAISQVGALSYWGNVVTYAIRTGFCGALSTVSTFVAEVQVQLKMVPEKLRGYMYSWGSLLMGALLGVIVYGPMYWTS</sequence>
<evidence type="ECO:0000256" key="7">
    <source>
        <dbReference type="ARBA" id="ARBA00035120"/>
    </source>
</evidence>
<evidence type="ECO:0000256" key="6">
    <source>
        <dbReference type="ARBA" id="ARBA00023136"/>
    </source>
</evidence>
<evidence type="ECO:0000256" key="8">
    <source>
        <dbReference type="ARBA" id="ARBA00035585"/>
    </source>
</evidence>
<feature type="transmembrane region" description="Helical" evidence="10">
    <location>
        <begin position="433"/>
        <end position="456"/>
    </location>
</feature>
<evidence type="ECO:0000256" key="2">
    <source>
        <dbReference type="ARBA" id="ARBA00004651"/>
    </source>
</evidence>